<protein>
    <submittedName>
        <fullName evidence="1">Uncharacterized protein</fullName>
    </submittedName>
</protein>
<keyword evidence="2" id="KW-1185">Reference proteome</keyword>
<accession>A0A839E7H7</accession>
<dbReference type="Proteomes" id="UP000569329">
    <property type="component" value="Unassembled WGS sequence"/>
</dbReference>
<dbReference type="EMBL" id="JACGWZ010000011">
    <property type="protein sequence ID" value="MBA8827865.1"/>
    <property type="molecule type" value="Genomic_DNA"/>
</dbReference>
<sequence length="109" mass="11795">MTATLIPRPRNVAAGDAEPQEVGVCCTVGRSRTRHATLMVPDEHGRARFIPACGIGVSPRRQADDRVSACWISNVVTCKRSGCSRRMSTTGRAAPRHSSQLQFDFDAVA</sequence>
<gene>
    <name evidence="1" type="ORF">FHX42_005272</name>
</gene>
<organism evidence="1 2">
    <name type="scientific">Halosaccharopolyspora lacisalsi</name>
    <dbReference type="NCBI Taxonomy" id="1000566"/>
    <lineage>
        <taxon>Bacteria</taxon>
        <taxon>Bacillati</taxon>
        <taxon>Actinomycetota</taxon>
        <taxon>Actinomycetes</taxon>
        <taxon>Pseudonocardiales</taxon>
        <taxon>Pseudonocardiaceae</taxon>
        <taxon>Halosaccharopolyspora</taxon>
    </lineage>
</organism>
<proteinExistence type="predicted"/>
<name>A0A839E7H7_9PSEU</name>
<dbReference type="AlphaFoldDB" id="A0A839E7H7"/>
<evidence type="ECO:0000313" key="2">
    <source>
        <dbReference type="Proteomes" id="UP000569329"/>
    </source>
</evidence>
<reference evidence="1 2" key="1">
    <citation type="submission" date="2020-07" db="EMBL/GenBank/DDBJ databases">
        <title>Sequencing the genomes of 1000 actinobacteria strains.</title>
        <authorList>
            <person name="Klenk H.-P."/>
        </authorList>
    </citation>
    <scope>NUCLEOTIDE SEQUENCE [LARGE SCALE GENOMIC DNA]</scope>
    <source>
        <strain evidence="1 2">DSM 45975</strain>
    </source>
</reference>
<evidence type="ECO:0000313" key="1">
    <source>
        <dbReference type="EMBL" id="MBA8827865.1"/>
    </source>
</evidence>
<comment type="caution">
    <text evidence="1">The sequence shown here is derived from an EMBL/GenBank/DDBJ whole genome shotgun (WGS) entry which is preliminary data.</text>
</comment>
<dbReference type="RefSeq" id="WP_182547018.1">
    <property type="nucleotide sequence ID" value="NZ_JACGWZ010000011.1"/>
</dbReference>